<protein>
    <submittedName>
        <fullName evidence="2">Uncharacterized protein</fullName>
    </submittedName>
</protein>
<keyword evidence="3" id="KW-1185">Reference proteome</keyword>
<feature type="compositionally biased region" description="Basic and acidic residues" evidence="1">
    <location>
        <begin position="69"/>
        <end position="85"/>
    </location>
</feature>
<feature type="region of interest" description="Disordered" evidence="1">
    <location>
        <begin position="1"/>
        <end position="85"/>
    </location>
</feature>
<name>A0A2B7WXR6_9EURO</name>
<sequence>MSSPSRSSSQDEGPQDVLRDPRFQTVSDNVKNEFPGEEPEEHGKKPRPQRAPTAHKGSEGGSSAAKRIRQTELREKARSKGRSEK</sequence>
<dbReference type="Proteomes" id="UP000223968">
    <property type="component" value="Unassembled WGS sequence"/>
</dbReference>
<comment type="caution">
    <text evidence="2">The sequence shown here is derived from an EMBL/GenBank/DDBJ whole genome shotgun (WGS) entry which is preliminary data.</text>
</comment>
<evidence type="ECO:0000256" key="1">
    <source>
        <dbReference type="SAM" id="MobiDB-lite"/>
    </source>
</evidence>
<feature type="compositionally biased region" description="Polar residues" evidence="1">
    <location>
        <begin position="1"/>
        <end position="12"/>
    </location>
</feature>
<evidence type="ECO:0000313" key="2">
    <source>
        <dbReference type="EMBL" id="PGH01389.1"/>
    </source>
</evidence>
<gene>
    <name evidence="2" type="ORF">AJ79_07930</name>
</gene>
<dbReference type="AlphaFoldDB" id="A0A2B7WXR6"/>
<evidence type="ECO:0000313" key="3">
    <source>
        <dbReference type="Proteomes" id="UP000223968"/>
    </source>
</evidence>
<reference evidence="2 3" key="1">
    <citation type="submission" date="2017-10" db="EMBL/GenBank/DDBJ databases">
        <title>Comparative genomics in systemic dimorphic fungi from Ajellomycetaceae.</title>
        <authorList>
            <person name="Munoz J.F."/>
            <person name="Mcewen J.G."/>
            <person name="Clay O.K."/>
            <person name="Cuomo C.A."/>
        </authorList>
    </citation>
    <scope>NUCLEOTIDE SEQUENCE [LARGE SCALE GENOMIC DNA]</scope>
    <source>
        <strain evidence="2 3">UAMH5409</strain>
    </source>
</reference>
<accession>A0A2B7WXR6</accession>
<proteinExistence type="predicted"/>
<dbReference type="EMBL" id="PDNB01000172">
    <property type="protein sequence ID" value="PGH01389.1"/>
    <property type="molecule type" value="Genomic_DNA"/>
</dbReference>
<organism evidence="2 3">
    <name type="scientific">Helicocarpus griseus UAMH5409</name>
    <dbReference type="NCBI Taxonomy" id="1447875"/>
    <lineage>
        <taxon>Eukaryota</taxon>
        <taxon>Fungi</taxon>
        <taxon>Dikarya</taxon>
        <taxon>Ascomycota</taxon>
        <taxon>Pezizomycotina</taxon>
        <taxon>Eurotiomycetes</taxon>
        <taxon>Eurotiomycetidae</taxon>
        <taxon>Onygenales</taxon>
        <taxon>Ajellomycetaceae</taxon>
        <taxon>Helicocarpus</taxon>
    </lineage>
</organism>